<proteinExistence type="predicted"/>
<dbReference type="InterPro" id="IPR013321">
    <property type="entry name" value="Arc_rbn_hlx_hlx"/>
</dbReference>
<dbReference type="InterPro" id="IPR010985">
    <property type="entry name" value="Ribbon_hlx_hlx"/>
</dbReference>
<dbReference type="Gene3D" id="1.10.1220.10">
    <property type="entry name" value="Met repressor-like"/>
    <property type="match status" value="1"/>
</dbReference>
<sequence length="115" mass="12903">MNKKPRKSLGDSLAQEFVYGEKMARPVNNQEQPASETPPPPVEQPITEVPTLPKPTESTLATMFQTEAKEATIRFTVDLPESMHRKLSILAARTGKKKAEIVRMLLDETLKDVEE</sequence>
<name>A0A1U7I1Y2_9CYAN</name>
<feature type="region of interest" description="Disordered" evidence="1">
    <location>
        <begin position="1"/>
        <end position="54"/>
    </location>
</feature>
<evidence type="ECO:0000256" key="1">
    <source>
        <dbReference type="SAM" id="MobiDB-lite"/>
    </source>
</evidence>
<dbReference type="EMBL" id="MRCE01000076">
    <property type="protein sequence ID" value="OKH29948.1"/>
    <property type="molecule type" value="Genomic_DNA"/>
</dbReference>
<dbReference type="RefSeq" id="WP_073597491.1">
    <property type="nucleotide sequence ID" value="NZ_MRCE01000076.1"/>
</dbReference>
<dbReference type="AlphaFoldDB" id="A0A1U7I1Y2"/>
<evidence type="ECO:0000313" key="3">
    <source>
        <dbReference type="Proteomes" id="UP000185860"/>
    </source>
</evidence>
<organism evidence="2 3">
    <name type="scientific">[Phormidium ambiguum] IAM M-71</name>
    <dbReference type="NCBI Taxonomy" id="454136"/>
    <lineage>
        <taxon>Bacteria</taxon>
        <taxon>Bacillati</taxon>
        <taxon>Cyanobacteriota</taxon>
        <taxon>Cyanophyceae</taxon>
        <taxon>Oscillatoriophycideae</taxon>
        <taxon>Aerosakkonematales</taxon>
        <taxon>Aerosakkonemataceae</taxon>
        <taxon>Floridanema</taxon>
    </lineage>
</organism>
<gene>
    <name evidence="2" type="ORF">NIES2119_31755</name>
</gene>
<evidence type="ECO:0008006" key="4">
    <source>
        <dbReference type="Google" id="ProtNLM"/>
    </source>
</evidence>
<dbReference type="OrthoDB" id="574342at2"/>
<evidence type="ECO:0000313" key="2">
    <source>
        <dbReference type="EMBL" id="OKH29948.1"/>
    </source>
</evidence>
<protein>
    <recommendedName>
        <fullName evidence="4">CopG family transcriptional regulator</fullName>
    </recommendedName>
</protein>
<reference evidence="2 3" key="1">
    <citation type="submission" date="2016-11" db="EMBL/GenBank/DDBJ databases">
        <title>Draft Genome Sequences of Nine Cyanobacterial Strains from Diverse Habitats.</title>
        <authorList>
            <person name="Zhu T."/>
            <person name="Hou S."/>
            <person name="Lu X."/>
            <person name="Hess W.R."/>
        </authorList>
    </citation>
    <scope>NUCLEOTIDE SEQUENCE [LARGE SCALE GENOMIC DNA]</scope>
    <source>
        <strain evidence="2 3">IAM M-71</strain>
    </source>
</reference>
<dbReference type="GO" id="GO:0006355">
    <property type="term" value="P:regulation of DNA-templated transcription"/>
    <property type="evidence" value="ECO:0007669"/>
    <property type="project" value="InterPro"/>
</dbReference>
<dbReference type="Proteomes" id="UP000185860">
    <property type="component" value="Unassembled WGS sequence"/>
</dbReference>
<comment type="caution">
    <text evidence="2">The sequence shown here is derived from an EMBL/GenBank/DDBJ whole genome shotgun (WGS) entry which is preliminary data.</text>
</comment>
<dbReference type="SUPFAM" id="SSF47598">
    <property type="entry name" value="Ribbon-helix-helix"/>
    <property type="match status" value="1"/>
</dbReference>
<accession>A0A1U7I1Y2</accession>